<evidence type="ECO:0000313" key="2">
    <source>
        <dbReference type="EMBL" id="SCU68666.1"/>
    </source>
</evidence>
<feature type="region of interest" description="Disordered" evidence="1">
    <location>
        <begin position="559"/>
        <end position="585"/>
    </location>
</feature>
<feature type="compositionally biased region" description="Basic residues" evidence="1">
    <location>
        <begin position="570"/>
        <end position="585"/>
    </location>
</feature>
<organism evidence="2 3">
    <name type="scientific">Trypanosoma equiperdum</name>
    <dbReference type="NCBI Taxonomy" id="5694"/>
    <lineage>
        <taxon>Eukaryota</taxon>
        <taxon>Discoba</taxon>
        <taxon>Euglenozoa</taxon>
        <taxon>Kinetoplastea</taxon>
        <taxon>Metakinetoplastina</taxon>
        <taxon>Trypanosomatida</taxon>
        <taxon>Trypanosomatidae</taxon>
        <taxon>Trypanosoma</taxon>
    </lineage>
</organism>
<dbReference type="VEuPathDB" id="TriTrypDB:TEOVI_000614000"/>
<feature type="region of interest" description="Disordered" evidence="1">
    <location>
        <begin position="71"/>
        <end position="90"/>
    </location>
</feature>
<comment type="caution">
    <text evidence="2">The sequence shown here is derived from an EMBL/GenBank/DDBJ whole genome shotgun (WGS) entry which is preliminary data.</text>
</comment>
<dbReference type="GeneID" id="92380079"/>
<protein>
    <submittedName>
        <fullName evidence="2">Uncharacterized protein</fullName>
    </submittedName>
</protein>
<name>A0A1G4I962_TRYEQ</name>
<dbReference type="Proteomes" id="UP000195570">
    <property type="component" value="Unassembled WGS sequence"/>
</dbReference>
<dbReference type="EMBL" id="CZPT02001031">
    <property type="protein sequence ID" value="SCU68666.1"/>
    <property type="molecule type" value="Genomic_DNA"/>
</dbReference>
<accession>A0A1G4I962</accession>
<proteinExistence type="predicted"/>
<keyword evidence="3" id="KW-1185">Reference proteome</keyword>
<dbReference type="PROSITE" id="PS51257">
    <property type="entry name" value="PROKAR_LIPOPROTEIN"/>
    <property type="match status" value="1"/>
</dbReference>
<gene>
    <name evidence="2" type="ORF">TEOVI_000614000</name>
</gene>
<dbReference type="AlphaFoldDB" id="A0A1G4I962"/>
<evidence type="ECO:0000256" key="1">
    <source>
        <dbReference type="SAM" id="MobiDB-lite"/>
    </source>
</evidence>
<dbReference type="RefSeq" id="XP_067079788.1">
    <property type="nucleotide sequence ID" value="XM_067223687.1"/>
</dbReference>
<feature type="region of interest" description="Disordered" evidence="1">
    <location>
        <begin position="363"/>
        <end position="382"/>
    </location>
</feature>
<reference evidence="2" key="1">
    <citation type="submission" date="2016-09" db="EMBL/GenBank/DDBJ databases">
        <authorList>
            <person name="Hebert L."/>
            <person name="Moumen B."/>
        </authorList>
    </citation>
    <scope>NUCLEOTIDE SEQUENCE [LARGE SCALE GENOMIC DNA]</scope>
    <source>
        <strain evidence="2">OVI</strain>
    </source>
</reference>
<sequence>MWRRPPSFHFIFGASCLVSPRRLLRRKRVHKEEENKQVICAGVLSLRTGGMPAAPDTTLDKIKAEIHRMRVEQTAREESTTSEPVPTSHGDRTFNYLELDDWLEAIRPNEAYYRGDDVLSCVKAKDYVAKKQLFSEADEVLRGRNRENTIRYLRIVYGDIGSDHREEVMRYANTLSQLVEEEIQKVTNSNQSLCNKDISLAEEGPISGGEVKQIAWINVLSAMSDTEIRKLWRWGLLDFETIEHLAETGPFAGERETTGVAKPGDGDVDSKLLPLVGPAGEEGEESFSTSLPIEENIYTLKAVKEMDELTASVSESVFMGFPTIDVAPAAQKVKQGRYADVSERELRLLERYEETKYTVKVPPGEATTLDTPGIGSGTGVSGTTSVKLKYDTELGVDKASAVNNSRVMEGNAVPSSSSSSRTERMLVVPHLDVTESVMDRAFCPSNRFLYALTKYDDGLRSSFEGMERIKRRALLDPVFQAAVEEAHLWEDLSTQGHEEESSVGAKGKIIPRNQRHLRHGGVRSPILGGPLAKKHHAADIPYFYGSIRSFVPPHGRFNVPAPRVSGRGGSRPRRVSVKPRMRYSQ</sequence>
<evidence type="ECO:0000313" key="3">
    <source>
        <dbReference type="Proteomes" id="UP000195570"/>
    </source>
</evidence>